<dbReference type="PROSITE" id="PS01095">
    <property type="entry name" value="GH18_1"/>
    <property type="match status" value="1"/>
</dbReference>
<dbReference type="InterPro" id="IPR000677">
    <property type="entry name" value="Chitinase-like"/>
</dbReference>
<keyword evidence="8" id="KW-1185">Reference proteome</keyword>
<dbReference type="InterPro" id="IPR001579">
    <property type="entry name" value="Glyco_hydro_18_chit_AS"/>
</dbReference>
<gene>
    <name evidence="7" type="ORF">MUK42_03584</name>
</gene>
<keyword evidence="5" id="KW-0732">Signal</keyword>
<dbReference type="GO" id="GO:0005975">
    <property type="term" value="P:carbohydrate metabolic process"/>
    <property type="evidence" value="ECO:0007669"/>
    <property type="project" value="InterPro"/>
</dbReference>
<dbReference type="EMBL" id="CP097510">
    <property type="protein sequence ID" value="URE39169.1"/>
    <property type="molecule type" value="Genomic_DNA"/>
</dbReference>
<keyword evidence="2 3" id="KW-0326">Glycosidase</keyword>
<accession>A0A9E7L642</accession>
<evidence type="ECO:0000256" key="4">
    <source>
        <dbReference type="RuleBase" id="RU004453"/>
    </source>
</evidence>
<dbReference type="Proteomes" id="UP001055439">
    <property type="component" value="Chromosome 8"/>
</dbReference>
<dbReference type="PRINTS" id="PR00551">
    <property type="entry name" value="2SGLOBULIN"/>
</dbReference>
<proteinExistence type="inferred from homology"/>
<keyword evidence="1 3" id="KW-0378">Hydrolase</keyword>
<comment type="similarity">
    <text evidence="4">Belongs to the glycosyl hydrolase 18 family.</text>
</comment>
<name>A0A9E7L642_9LILI</name>
<dbReference type="Gene3D" id="3.20.20.80">
    <property type="entry name" value="Glycosidases"/>
    <property type="match status" value="1"/>
</dbReference>
<dbReference type="PANTHER" id="PTHR46476">
    <property type="entry name" value="CHITINASE 2-LIKE"/>
    <property type="match status" value="1"/>
</dbReference>
<evidence type="ECO:0000256" key="5">
    <source>
        <dbReference type="SAM" id="SignalP"/>
    </source>
</evidence>
<protein>
    <submittedName>
        <fullName evidence="7">Glycosyl hydrolases family 18</fullName>
    </submittedName>
</protein>
<evidence type="ECO:0000313" key="7">
    <source>
        <dbReference type="EMBL" id="URE39169.1"/>
    </source>
</evidence>
<dbReference type="CDD" id="cd06544">
    <property type="entry name" value="GH18_narbonin"/>
    <property type="match status" value="1"/>
</dbReference>
<dbReference type="PANTHER" id="PTHR46476:SF13">
    <property type="entry name" value="2, PUTATIVE, EXPRESSED-RELATED"/>
    <property type="match status" value="1"/>
</dbReference>
<sequence>MVTPGNLMASFAAATLFFLLQALLLLPPSAASSSNLFREYIGALFNGVRFSDVPVDPGVQFHFILAFAIDYTTLASPTPTNGNFNIFWDSQNLSPARAAAIKRSHPNVRLAVSLGGDSVGGRSANFTPTSVDSWVDNAVSSLTRIIKQYHLDGIDVDYEHFEADPDTFAECVGRLVTRLKRSGVISFASIAPFDDAEVQRHYLALWKKYGKVIDYVNFQFYAYDAGTTVSQFLSYFDRQKSNYRGGRILASISTETNPGGLSPQNGFFRACKTLKKQGKLGGIFIWAADSSKSDGFRYEKQAQSLLSVSS</sequence>
<evidence type="ECO:0000256" key="3">
    <source>
        <dbReference type="RuleBase" id="RU000489"/>
    </source>
</evidence>
<dbReference type="PROSITE" id="PS51910">
    <property type="entry name" value="GH18_2"/>
    <property type="match status" value="1"/>
</dbReference>
<feature type="chain" id="PRO_5039624020" evidence="5">
    <location>
        <begin position="32"/>
        <end position="310"/>
    </location>
</feature>
<evidence type="ECO:0000256" key="2">
    <source>
        <dbReference type="ARBA" id="ARBA00023295"/>
    </source>
</evidence>
<reference evidence="7" key="1">
    <citation type="submission" date="2022-05" db="EMBL/GenBank/DDBJ databases">
        <title>The Musa troglodytarum L. genome provides insights into the mechanism of non-climacteric behaviour and enrichment of carotenoids.</title>
        <authorList>
            <person name="Wang J."/>
        </authorList>
    </citation>
    <scope>NUCLEOTIDE SEQUENCE</scope>
    <source>
        <tissue evidence="7">Leaf</tissue>
    </source>
</reference>
<dbReference type="InterPro" id="IPR001223">
    <property type="entry name" value="Glyco_hydro18_cat"/>
</dbReference>
<evidence type="ECO:0000256" key="1">
    <source>
        <dbReference type="ARBA" id="ARBA00022801"/>
    </source>
</evidence>
<dbReference type="AlphaFoldDB" id="A0A9E7L642"/>
<dbReference type="SUPFAM" id="SSF51445">
    <property type="entry name" value="(Trans)glycosidases"/>
    <property type="match status" value="1"/>
</dbReference>
<dbReference type="OrthoDB" id="773384at2759"/>
<dbReference type="InterPro" id="IPR017853">
    <property type="entry name" value="GH"/>
</dbReference>
<feature type="signal peptide" evidence="5">
    <location>
        <begin position="1"/>
        <end position="31"/>
    </location>
</feature>
<organism evidence="7 8">
    <name type="scientific">Musa troglodytarum</name>
    <name type="common">fe'i banana</name>
    <dbReference type="NCBI Taxonomy" id="320322"/>
    <lineage>
        <taxon>Eukaryota</taxon>
        <taxon>Viridiplantae</taxon>
        <taxon>Streptophyta</taxon>
        <taxon>Embryophyta</taxon>
        <taxon>Tracheophyta</taxon>
        <taxon>Spermatophyta</taxon>
        <taxon>Magnoliopsida</taxon>
        <taxon>Liliopsida</taxon>
        <taxon>Zingiberales</taxon>
        <taxon>Musaceae</taxon>
        <taxon>Musa</taxon>
    </lineage>
</organism>
<feature type="domain" description="GH18" evidence="6">
    <location>
        <begin position="35"/>
        <end position="310"/>
    </location>
</feature>
<evidence type="ECO:0000259" key="6">
    <source>
        <dbReference type="PROSITE" id="PS51910"/>
    </source>
</evidence>
<dbReference type="GO" id="GO:0004553">
    <property type="term" value="F:hydrolase activity, hydrolyzing O-glycosyl compounds"/>
    <property type="evidence" value="ECO:0007669"/>
    <property type="project" value="InterPro"/>
</dbReference>
<evidence type="ECO:0000313" key="8">
    <source>
        <dbReference type="Proteomes" id="UP001055439"/>
    </source>
</evidence>
<dbReference type="Pfam" id="PF00704">
    <property type="entry name" value="Glyco_hydro_18"/>
    <property type="match status" value="1"/>
</dbReference>